<protein>
    <submittedName>
        <fullName evidence="1">Uncharacterized protein</fullName>
    </submittedName>
</protein>
<proteinExistence type="predicted"/>
<dbReference type="EMBL" id="UINC01137861">
    <property type="protein sequence ID" value="SVD23458.1"/>
    <property type="molecule type" value="Genomic_DNA"/>
</dbReference>
<sequence>MALTSAPLVGVRDSARLAPDRWLVLHLVGHLQLK</sequence>
<gene>
    <name evidence="1" type="ORF">METZ01_LOCUS376312</name>
</gene>
<evidence type="ECO:0000313" key="1">
    <source>
        <dbReference type="EMBL" id="SVD23458.1"/>
    </source>
</evidence>
<feature type="non-terminal residue" evidence="1">
    <location>
        <position position="34"/>
    </location>
</feature>
<accession>A0A382TPS9</accession>
<name>A0A382TPS9_9ZZZZ</name>
<reference evidence="1" key="1">
    <citation type="submission" date="2018-05" db="EMBL/GenBank/DDBJ databases">
        <authorList>
            <person name="Lanie J.A."/>
            <person name="Ng W.-L."/>
            <person name="Kazmierczak K.M."/>
            <person name="Andrzejewski T.M."/>
            <person name="Davidsen T.M."/>
            <person name="Wayne K.J."/>
            <person name="Tettelin H."/>
            <person name="Glass J.I."/>
            <person name="Rusch D."/>
            <person name="Podicherti R."/>
            <person name="Tsui H.-C.T."/>
            <person name="Winkler M.E."/>
        </authorList>
    </citation>
    <scope>NUCLEOTIDE SEQUENCE</scope>
</reference>
<dbReference type="AlphaFoldDB" id="A0A382TPS9"/>
<organism evidence="1">
    <name type="scientific">marine metagenome</name>
    <dbReference type="NCBI Taxonomy" id="408172"/>
    <lineage>
        <taxon>unclassified sequences</taxon>
        <taxon>metagenomes</taxon>
        <taxon>ecological metagenomes</taxon>
    </lineage>
</organism>